<dbReference type="InterPro" id="IPR022919">
    <property type="entry name" value="Pept_M48_protease_HtpX"/>
</dbReference>
<feature type="binding site" evidence="12">
    <location>
        <position position="131"/>
    </location>
    <ligand>
        <name>Zn(2+)</name>
        <dbReference type="ChEBI" id="CHEBI:29105"/>
        <note>catalytic</note>
    </ligand>
</feature>
<dbReference type="PANTHER" id="PTHR43221">
    <property type="entry name" value="PROTEASE HTPX"/>
    <property type="match status" value="1"/>
</dbReference>
<feature type="active site" evidence="12">
    <location>
        <position position="132"/>
    </location>
</feature>
<dbReference type="GO" id="GO:0004222">
    <property type="term" value="F:metalloendopeptidase activity"/>
    <property type="evidence" value="ECO:0007669"/>
    <property type="project" value="UniProtKB-UniRule"/>
</dbReference>
<dbReference type="InterPro" id="IPR050083">
    <property type="entry name" value="HtpX_protease"/>
</dbReference>
<evidence type="ECO:0000256" key="12">
    <source>
        <dbReference type="HAMAP-Rule" id="MF_00188"/>
    </source>
</evidence>
<sequence>MTSKFKTFLLLALLSGLILFMGQLFGGRSGLMIALVIALVMNVGSYWFSDKIVLAAYKAREVAPEESPMLHKIVEELAREAGVPKPRICVIPEEAPNAFATGRDPQHAVVAVTQGLMRLLSPQELRGVLAHEMGHVVNRDILIQSVASVLATVVMYLANMLQFAAIFGGGRRDEEGGGGGAFGVVAGLLMAVLAPIAASLIQFAISRSREYLADATGARLSHSPESLASALAKLDGYSRQIPMQSATPQTANMFIVSPFAGLRGGVTNLFTTHPPIQDRIARLQQMARTGSYNA</sequence>
<evidence type="ECO:0000256" key="3">
    <source>
        <dbReference type="ARBA" id="ARBA00022475"/>
    </source>
</evidence>
<dbReference type="Gene3D" id="3.30.2010.10">
    <property type="entry name" value="Metalloproteases ('zincins'), catalytic domain"/>
    <property type="match status" value="1"/>
</dbReference>
<dbReference type="GO" id="GO:0008270">
    <property type="term" value="F:zinc ion binding"/>
    <property type="evidence" value="ECO:0007669"/>
    <property type="project" value="UniProtKB-UniRule"/>
</dbReference>
<keyword evidence="10 12" id="KW-0482">Metalloprotease</keyword>
<dbReference type="GO" id="GO:0006508">
    <property type="term" value="P:proteolysis"/>
    <property type="evidence" value="ECO:0007669"/>
    <property type="project" value="UniProtKB-KW"/>
</dbReference>
<evidence type="ECO:0000256" key="7">
    <source>
        <dbReference type="ARBA" id="ARBA00022801"/>
    </source>
</evidence>
<reference evidence="14" key="1">
    <citation type="submission" date="2016-04" db="EMBL/GenBank/DDBJ databases">
        <authorList>
            <person name="Evans L.H."/>
            <person name="Alamgir A."/>
            <person name="Owens N."/>
            <person name="Weber N.D."/>
            <person name="Virtaneva K."/>
            <person name="Barbian K."/>
            <person name="Babar A."/>
            <person name="Rosenke K."/>
        </authorList>
    </citation>
    <scope>NUCLEOTIDE SEQUENCE</scope>
    <source>
        <strain evidence="14">86</strain>
    </source>
</reference>
<evidence type="ECO:0000256" key="6">
    <source>
        <dbReference type="ARBA" id="ARBA00022723"/>
    </source>
</evidence>
<evidence type="ECO:0000313" key="14">
    <source>
        <dbReference type="EMBL" id="SBW05077.1"/>
    </source>
</evidence>
<evidence type="ECO:0000256" key="2">
    <source>
        <dbReference type="ARBA" id="ARBA00009779"/>
    </source>
</evidence>
<keyword evidence="3 12" id="KW-1003">Cell membrane</keyword>
<feature type="transmembrane region" description="Helical" evidence="12">
    <location>
        <begin position="7"/>
        <end position="25"/>
    </location>
</feature>
<gene>
    <name evidence="12 14" type="primary">htpX</name>
    <name evidence="14" type="ORF">KL86DPRO_20425</name>
</gene>
<dbReference type="InterPro" id="IPR001915">
    <property type="entry name" value="Peptidase_M48"/>
</dbReference>
<feature type="transmembrane region" description="Helical" evidence="12">
    <location>
        <begin position="31"/>
        <end position="48"/>
    </location>
</feature>
<evidence type="ECO:0000256" key="4">
    <source>
        <dbReference type="ARBA" id="ARBA00022670"/>
    </source>
</evidence>
<proteinExistence type="inferred from homology"/>
<keyword evidence="4 12" id="KW-0645">Protease</keyword>
<feature type="binding site" evidence="12">
    <location>
        <position position="135"/>
    </location>
    <ligand>
        <name>Zn(2+)</name>
        <dbReference type="ChEBI" id="CHEBI:29105"/>
        <note>catalytic</note>
    </ligand>
</feature>
<protein>
    <recommendedName>
        <fullName evidence="12">Protease HtpX homolog</fullName>
        <ecNumber evidence="12">3.4.24.-</ecNumber>
    </recommendedName>
</protein>
<name>A0A212K071_9DELT</name>
<dbReference type="EC" id="3.4.24.-" evidence="12"/>
<feature type="domain" description="Peptidase M48" evidence="13">
    <location>
        <begin position="66"/>
        <end position="286"/>
    </location>
</feature>
<dbReference type="HAMAP" id="MF_00188">
    <property type="entry name" value="Pept_M48_protease_HtpX"/>
    <property type="match status" value="1"/>
</dbReference>
<feature type="binding site" evidence="12">
    <location>
        <position position="210"/>
    </location>
    <ligand>
        <name>Zn(2+)</name>
        <dbReference type="ChEBI" id="CHEBI:29105"/>
        <note>catalytic</note>
    </ligand>
</feature>
<evidence type="ECO:0000256" key="8">
    <source>
        <dbReference type="ARBA" id="ARBA00022833"/>
    </source>
</evidence>
<evidence type="ECO:0000256" key="9">
    <source>
        <dbReference type="ARBA" id="ARBA00022989"/>
    </source>
</evidence>
<accession>A0A212K071</accession>
<keyword evidence="6 12" id="KW-0479">Metal-binding</keyword>
<dbReference type="GO" id="GO:0005886">
    <property type="term" value="C:plasma membrane"/>
    <property type="evidence" value="ECO:0007669"/>
    <property type="project" value="UniProtKB-SubCell"/>
</dbReference>
<evidence type="ECO:0000256" key="5">
    <source>
        <dbReference type="ARBA" id="ARBA00022692"/>
    </source>
</evidence>
<keyword evidence="11 12" id="KW-0472">Membrane</keyword>
<keyword evidence="9 12" id="KW-1133">Transmembrane helix</keyword>
<dbReference type="PANTHER" id="PTHR43221:SF1">
    <property type="entry name" value="PROTEASE HTPX"/>
    <property type="match status" value="1"/>
</dbReference>
<organism evidence="14">
    <name type="scientific">uncultured delta proteobacterium</name>
    <dbReference type="NCBI Taxonomy" id="34034"/>
    <lineage>
        <taxon>Bacteria</taxon>
        <taxon>Deltaproteobacteria</taxon>
        <taxon>environmental samples</taxon>
    </lineage>
</organism>
<keyword evidence="7 12" id="KW-0378">Hydrolase</keyword>
<comment type="subcellular location">
    <subcellularLocation>
        <location evidence="1 12">Cell membrane</location>
        <topology evidence="1 12">Multi-pass membrane protein</topology>
    </subcellularLocation>
</comment>
<comment type="similarity">
    <text evidence="2 12">Belongs to the peptidase M48B family.</text>
</comment>
<comment type="cofactor">
    <cofactor evidence="12">
        <name>Zn(2+)</name>
        <dbReference type="ChEBI" id="CHEBI:29105"/>
    </cofactor>
    <text evidence="12">Binds 1 zinc ion per subunit.</text>
</comment>
<evidence type="ECO:0000256" key="10">
    <source>
        <dbReference type="ARBA" id="ARBA00023049"/>
    </source>
</evidence>
<feature type="transmembrane region" description="Helical" evidence="12">
    <location>
        <begin position="179"/>
        <end position="201"/>
    </location>
</feature>
<dbReference type="AlphaFoldDB" id="A0A212K071"/>
<keyword evidence="5 12" id="KW-0812">Transmembrane</keyword>
<evidence type="ECO:0000256" key="11">
    <source>
        <dbReference type="ARBA" id="ARBA00023136"/>
    </source>
</evidence>
<dbReference type="CDD" id="cd07336">
    <property type="entry name" value="M48B_HtpX_like"/>
    <property type="match status" value="1"/>
</dbReference>
<evidence type="ECO:0000259" key="13">
    <source>
        <dbReference type="Pfam" id="PF01435"/>
    </source>
</evidence>
<feature type="transmembrane region" description="Helical" evidence="12">
    <location>
        <begin position="141"/>
        <end position="167"/>
    </location>
</feature>
<dbReference type="EMBL" id="FLUQ01000002">
    <property type="protein sequence ID" value="SBW05077.1"/>
    <property type="molecule type" value="Genomic_DNA"/>
</dbReference>
<dbReference type="Pfam" id="PF01435">
    <property type="entry name" value="Peptidase_M48"/>
    <property type="match status" value="1"/>
</dbReference>
<evidence type="ECO:0000256" key="1">
    <source>
        <dbReference type="ARBA" id="ARBA00004651"/>
    </source>
</evidence>
<keyword evidence="8 12" id="KW-0862">Zinc</keyword>